<protein>
    <recommendedName>
        <fullName evidence="6">Spaetzle domain-containing protein</fullName>
    </recommendedName>
</protein>
<dbReference type="PANTHER" id="PTHR23199">
    <property type="entry name" value="NEUROTROPHIN 1-RELATED"/>
    <property type="match status" value="1"/>
</dbReference>
<dbReference type="InterPro" id="IPR032104">
    <property type="entry name" value="Spaetzle"/>
</dbReference>
<keyword evidence="3" id="KW-0325">Glycoprotein</keyword>
<feature type="transmembrane region" description="Helical" evidence="5">
    <location>
        <begin position="35"/>
        <end position="54"/>
    </location>
</feature>
<dbReference type="AlphaFoldDB" id="A0A1B6CAD0"/>
<dbReference type="PANTHER" id="PTHR23199:SF12">
    <property type="entry name" value="NEUROTROPHIN 1-RELATED"/>
    <property type="match status" value="1"/>
</dbReference>
<sequence length="251" mass="28632">ARSIPPKGQGQSALTSTDCDVPSCYDLNLGTMPIASGRIIIAVLFLAASLFPRFSSQHNHTSRTGRHHSHMSSDLNIDWLEEEEFSVESGSRWLNPRRAQMMLRREAGEKGAVDCCPSIEEMVEPHGGINRDGILMTLFSEGEYRQRFYELSCRNGVEGKPCRFMDRHLHNQSRCVQKYSYSYALVLQPESTTRLHSSHRPPPFPAGGSMWMMDYIRVRSGCSCEVSARTKRRRSKSRRVKNKRMESEEET</sequence>
<evidence type="ECO:0000256" key="3">
    <source>
        <dbReference type="ARBA" id="ARBA00023180"/>
    </source>
</evidence>
<name>A0A1B6CAD0_9HEMI</name>
<evidence type="ECO:0000256" key="4">
    <source>
        <dbReference type="SAM" id="MobiDB-lite"/>
    </source>
</evidence>
<feature type="region of interest" description="Disordered" evidence="4">
    <location>
        <begin position="229"/>
        <end position="251"/>
    </location>
</feature>
<gene>
    <name evidence="7" type="ORF">g.3159</name>
</gene>
<dbReference type="PROSITE" id="PS50270">
    <property type="entry name" value="NGF_2"/>
    <property type="match status" value="1"/>
</dbReference>
<dbReference type="GO" id="GO:0005615">
    <property type="term" value="C:extracellular space"/>
    <property type="evidence" value="ECO:0007669"/>
    <property type="project" value="UniProtKB-ARBA"/>
</dbReference>
<dbReference type="InterPro" id="IPR029034">
    <property type="entry name" value="Cystine-knot_cytokine"/>
</dbReference>
<keyword evidence="2" id="KW-1015">Disulfide bond</keyword>
<evidence type="ECO:0000313" key="7">
    <source>
        <dbReference type="EMBL" id="JAS10245.1"/>
    </source>
</evidence>
<organism evidence="7">
    <name type="scientific">Clastoptera arizonana</name>
    <name type="common">Arizona spittle bug</name>
    <dbReference type="NCBI Taxonomy" id="38151"/>
    <lineage>
        <taxon>Eukaryota</taxon>
        <taxon>Metazoa</taxon>
        <taxon>Ecdysozoa</taxon>
        <taxon>Arthropoda</taxon>
        <taxon>Hexapoda</taxon>
        <taxon>Insecta</taxon>
        <taxon>Pterygota</taxon>
        <taxon>Neoptera</taxon>
        <taxon>Paraneoptera</taxon>
        <taxon>Hemiptera</taxon>
        <taxon>Auchenorrhyncha</taxon>
        <taxon>Cercopoidea</taxon>
        <taxon>Clastopteridae</taxon>
        <taxon>Clastoptera</taxon>
    </lineage>
</organism>
<dbReference type="GO" id="GO:0021556">
    <property type="term" value="P:central nervous system formation"/>
    <property type="evidence" value="ECO:0007669"/>
    <property type="project" value="TreeGrafter"/>
</dbReference>
<keyword evidence="5" id="KW-0812">Transmembrane</keyword>
<dbReference type="GO" id="GO:0045087">
    <property type="term" value="P:innate immune response"/>
    <property type="evidence" value="ECO:0007669"/>
    <property type="project" value="TreeGrafter"/>
</dbReference>
<feature type="compositionally biased region" description="Basic residues" evidence="4">
    <location>
        <begin position="229"/>
        <end position="242"/>
    </location>
</feature>
<dbReference type="Pfam" id="PF16077">
    <property type="entry name" value="Spaetzle"/>
    <property type="match status" value="1"/>
</dbReference>
<keyword evidence="5" id="KW-1133">Transmembrane helix</keyword>
<proteinExistence type="predicted"/>
<evidence type="ECO:0000256" key="2">
    <source>
        <dbReference type="ARBA" id="ARBA00023157"/>
    </source>
</evidence>
<dbReference type="EMBL" id="GEDC01027053">
    <property type="protein sequence ID" value="JAS10245.1"/>
    <property type="molecule type" value="Transcribed_RNA"/>
</dbReference>
<dbReference type="InterPro" id="IPR052444">
    <property type="entry name" value="Spz/Toll_ligand-like"/>
</dbReference>
<feature type="domain" description="Spaetzle" evidence="6">
    <location>
        <begin position="115"/>
        <end position="192"/>
    </location>
</feature>
<accession>A0A1B6CAD0</accession>
<evidence type="ECO:0000256" key="5">
    <source>
        <dbReference type="SAM" id="Phobius"/>
    </source>
</evidence>
<dbReference type="GO" id="GO:0008083">
    <property type="term" value="F:growth factor activity"/>
    <property type="evidence" value="ECO:0007669"/>
    <property type="project" value="TreeGrafter"/>
</dbReference>
<feature type="non-terminal residue" evidence="7">
    <location>
        <position position="1"/>
    </location>
</feature>
<reference evidence="7" key="1">
    <citation type="submission" date="2015-12" db="EMBL/GenBank/DDBJ databases">
        <title>De novo transcriptome assembly of four potential Pierce s Disease insect vectors from Arizona vineyards.</title>
        <authorList>
            <person name="Tassone E.E."/>
        </authorList>
    </citation>
    <scope>NUCLEOTIDE SEQUENCE</scope>
</reference>
<dbReference type="Gene3D" id="2.10.90.10">
    <property type="entry name" value="Cystine-knot cytokines"/>
    <property type="match status" value="1"/>
</dbReference>
<evidence type="ECO:0000259" key="6">
    <source>
        <dbReference type="Pfam" id="PF16077"/>
    </source>
</evidence>
<dbReference type="GO" id="GO:0005121">
    <property type="term" value="F:Toll binding"/>
    <property type="evidence" value="ECO:0007669"/>
    <property type="project" value="TreeGrafter"/>
</dbReference>
<evidence type="ECO:0000256" key="1">
    <source>
        <dbReference type="ARBA" id="ARBA00022729"/>
    </source>
</evidence>
<keyword evidence="1" id="KW-0732">Signal</keyword>
<dbReference type="SUPFAM" id="SSF57501">
    <property type="entry name" value="Cystine-knot cytokines"/>
    <property type="match status" value="1"/>
</dbReference>
<keyword evidence="5" id="KW-0472">Membrane</keyword>